<evidence type="ECO:0000256" key="9">
    <source>
        <dbReference type="SAM" id="MobiDB-lite"/>
    </source>
</evidence>
<dbReference type="InterPro" id="IPR023211">
    <property type="entry name" value="DNA_pol_palm_dom_sf"/>
</dbReference>
<evidence type="ECO:0000256" key="7">
    <source>
        <dbReference type="ARBA" id="ARBA00023125"/>
    </source>
</evidence>
<comment type="similarity">
    <text evidence="1">Belongs to the DNA polymerase type-B family.</text>
</comment>
<dbReference type="InterPro" id="IPR036397">
    <property type="entry name" value="RNaseH_sf"/>
</dbReference>
<reference evidence="11" key="1">
    <citation type="submission" date="2014-05" db="EMBL/GenBank/DDBJ databases">
        <title>The genome and life-stage specific transcriptomes of Globodera pallida elucidate key aspects of plant parasitism by a cyst nematode.</title>
        <authorList>
            <person name="Cotton J.A."/>
            <person name="Lilley C.J."/>
            <person name="Jones L.M."/>
            <person name="Kikuchi T."/>
            <person name="Reid A.J."/>
            <person name="Thorpe P."/>
            <person name="Tsai I.J."/>
            <person name="Beasley H."/>
            <person name="Blok V."/>
            <person name="Cock P.J.A."/>
            <person name="Van den Akker S.E."/>
            <person name="Holroyd N."/>
            <person name="Hunt M."/>
            <person name="Mantelin S."/>
            <person name="Naghra H."/>
            <person name="Pain A."/>
            <person name="Palomares-Rius J.E."/>
            <person name="Zarowiecki M."/>
            <person name="Berriman M."/>
            <person name="Jones J.T."/>
            <person name="Urwin P.E."/>
        </authorList>
    </citation>
    <scope>NUCLEOTIDE SEQUENCE [LARGE SCALE GENOMIC DNA]</scope>
    <source>
        <strain evidence="11">Lindley</strain>
    </source>
</reference>
<evidence type="ECO:0000256" key="5">
    <source>
        <dbReference type="ARBA" id="ARBA00022705"/>
    </source>
</evidence>
<dbReference type="GO" id="GO:0042575">
    <property type="term" value="C:DNA polymerase complex"/>
    <property type="evidence" value="ECO:0007669"/>
    <property type="project" value="UniProtKB-ARBA"/>
</dbReference>
<evidence type="ECO:0000256" key="4">
    <source>
        <dbReference type="ARBA" id="ARBA00022695"/>
    </source>
</evidence>
<feature type="compositionally biased region" description="Acidic residues" evidence="9">
    <location>
        <begin position="37"/>
        <end position="66"/>
    </location>
</feature>
<keyword evidence="4" id="KW-0548">Nucleotidyltransferase</keyword>
<comment type="catalytic activity">
    <reaction evidence="8">
        <text>DNA(n) + a 2'-deoxyribonucleoside 5'-triphosphate = DNA(n+1) + diphosphate</text>
        <dbReference type="Rhea" id="RHEA:22508"/>
        <dbReference type="Rhea" id="RHEA-COMP:17339"/>
        <dbReference type="Rhea" id="RHEA-COMP:17340"/>
        <dbReference type="ChEBI" id="CHEBI:33019"/>
        <dbReference type="ChEBI" id="CHEBI:61560"/>
        <dbReference type="ChEBI" id="CHEBI:173112"/>
        <dbReference type="EC" id="2.7.7.7"/>
    </reaction>
</comment>
<evidence type="ECO:0000313" key="12">
    <source>
        <dbReference type="WBParaSite" id="GPLIN_000629000"/>
    </source>
</evidence>
<evidence type="ECO:0000256" key="3">
    <source>
        <dbReference type="ARBA" id="ARBA00022679"/>
    </source>
</evidence>
<evidence type="ECO:0000256" key="6">
    <source>
        <dbReference type="ARBA" id="ARBA00022932"/>
    </source>
</evidence>
<dbReference type="InterPro" id="IPR012337">
    <property type="entry name" value="RNaseH-like_sf"/>
</dbReference>
<feature type="region of interest" description="Disordered" evidence="9">
    <location>
        <begin position="1"/>
        <end position="101"/>
    </location>
</feature>
<keyword evidence="3" id="KW-0808">Transferase</keyword>
<feature type="domain" description="DNA-directed DNA polymerase family B mitochondria/virus" evidence="10">
    <location>
        <begin position="1313"/>
        <end position="1486"/>
    </location>
</feature>
<keyword evidence="6" id="KW-0239">DNA-directed DNA polymerase</keyword>
<dbReference type="Gene3D" id="3.90.1600.10">
    <property type="entry name" value="Palm domain of DNA polymerase"/>
    <property type="match status" value="1"/>
</dbReference>
<accession>A0A183C098</accession>
<dbReference type="InterPro" id="IPR043502">
    <property type="entry name" value="DNA/RNA_pol_sf"/>
</dbReference>
<dbReference type="SUPFAM" id="SSF53098">
    <property type="entry name" value="Ribonuclease H-like"/>
    <property type="match status" value="1"/>
</dbReference>
<feature type="compositionally biased region" description="Acidic residues" evidence="9">
    <location>
        <begin position="73"/>
        <end position="96"/>
    </location>
</feature>
<evidence type="ECO:0000259" key="10">
    <source>
        <dbReference type="Pfam" id="PF03175"/>
    </source>
</evidence>
<dbReference type="InterPro" id="IPR004868">
    <property type="entry name" value="DNA-dir_DNA_pol_B_mt/vir"/>
</dbReference>
<dbReference type="GO" id="GO:0003677">
    <property type="term" value="F:DNA binding"/>
    <property type="evidence" value="ECO:0007669"/>
    <property type="project" value="UniProtKB-KW"/>
</dbReference>
<dbReference type="Gene3D" id="3.30.420.10">
    <property type="entry name" value="Ribonuclease H-like superfamily/Ribonuclease H"/>
    <property type="match status" value="1"/>
</dbReference>
<dbReference type="GO" id="GO:0003887">
    <property type="term" value="F:DNA-directed DNA polymerase activity"/>
    <property type="evidence" value="ECO:0007669"/>
    <property type="project" value="UniProtKB-KW"/>
</dbReference>
<keyword evidence="5" id="KW-0235">DNA replication</keyword>
<dbReference type="GO" id="GO:0000166">
    <property type="term" value="F:nucleotide binding"/>
    <property type="evidence" value="ECO:0007669"/>
    <property type="project" value="InterPro"/>
</dbReference>
<dbReference type="PANTHER" id="PTHR33568">
    <property type="entry name" value="DNA POLYMERASE"/>
    <property type="match status" value="1"/>
</dbReference>
<organism evidence="11 12">
    <name type="scientific">Globodera pallida</name>
    <name type="common">Potato cyst nematode worm</name>
    <name type="synonym">Heterodera pallida</name>
    <dbReference type="NCBI Taxonomy" id="36090"/>
    <lineage>
        <taxon>Eukaryota</taxon>
        <taxon>Metazoa</taxon>
        <taxon>Ecdysozoa</taxon>
        <taxon>Nematoda</taxon>
        <taxon>Chromadorea</taxon>
        <taxon>Rhabditida</taxon>
        <taxon>Tylenchina</taxon>
        <taxon>Tylenchomorpha</taxon>
        <taxon>Tylenchoidea</taxon>
        <taxon>Heteroderidae</taxon>
        <taxon>Heteroderinae</taxon>
        <taxon>Globodera</taxon>
    </lineage>
</organism>
<evidence type="ECO:0000256" key="8">
    <source>
        <dbReference type="ARBA" id="ARBA00049244"/>
    </source>
</evidence>
<dbReference type="Proteomes" id="UP000050741">
    <property type="component" value="Unassembled WGS sequence"/>
</dbReference>
<dbReference type="Pfam" id="PF03175">
    <property type="entry name" value="DNA_pol_B_2"/>
    <property type="match status" value="2"/>
</dbReference>
<dbReference type="GO" id="GO:0006260">
    <property type="term" value="P:DNA replication"/>
    <property type="evidence" value="ECO:0007669"/>
    <property type="project" value="UniProtKB-KW"/>
</dbReference>
<proteinExistence type="inferred from homology"/>
<dbReference type="EC" id="2.7.7.7" evidence="2"/>
<keyword evidence="11" id="KW-1185">Reference proteome</keyword>
<sequence>MFWDSLDKLEEENNSEADSLDKLEEENNSEVDSSKVEEEDNSQTDNLEEEADSLDNSEADSLDNSEADSSGNLEEEEDNSDEEEEDNSDEEEEDISEANSAKSAEYKCRRFDTVKTLHILCKLRLNKSDRGQADTLFNRFKTMCTQLSRVSVLVAVPRKSNCGTLMVVNMERALSRWDMEFSTPKPGNMEVKWRMAFRLPVIRPIPCNIWQPNNTCKWQCHPSAPMAVDYREQQNTPNGVFAVTNVRLINGDGHSVEASAWRAPAQSLAALVIGSTYTFNGCKALRPRAKTNCWFRIGMDALNSSIVLNPLLPPSQPHLEPNANQAQNTRPVLAEIQHSNLQRQSPVVQQEIASVEVEKLQHFLYISQFENSENQPPPTIVQEGGGSSTPNLDNIGRRENRNHPYRRRSNEPGLDSRPGPSNRERPPQRRAAGPVRHNVRAALQALNIPMPRSVLIERSTPMRNAPRNTRGEICEVRFHPLEEAERPDMVMEGLIQHLLDRVLQGHPHPLLVGLQLHAPGLERPFVVRLRPPEQNNAATLAAAIERLNDQSAAGIDFLSGSTTTKVLAVWPLEQVRTNPQRGGACNLDREHHVSHTVQSLVRVQNPEDRLCLARAVLLGLRDRLCRMPGGGGRAAFNLYAGEQHRHGPAARNLLRRAGISRRKRLYNLEDADQLQTWLNNIYGPGQVRLAIFEKEMEYRISFKGGGAAQFDLCLLLERDHFNYIGRIEQLFKVPRYCVDWWFAGFVCDSAGDTRVKLNKHLFRWMAVDMAPGSQFASGGVCVSSAAALLTPTITSVLHAIQFWTGIAQDPIGPTPIQQALSPVPTTHEENNSDEEDFNDNEMPIRLCFFDAETSQNLPLQLNTQLANKHVPLLIIAEVICGRCIRAGISIHDGQGRRAPGCVCGSARGPRMRQWSSPPFFPQPAPAGAPLYNPRRFFFHSFDNEETNPVDQFLDFLTQTGPKKAHTVCIAHNGGKYDFHLVLEALHRRSLPPKRLCTTGLKIYSMRLSGNNQRRITFKDSLNYFFCELDALVKSFDLPSDLATVKPFFPYLYIQRQHLHQRLTGLPPMEFYAPDTMKADKREKFLRWYADNLEGAAFQLREQLIMYCTNDVAILRESVIRFRQLIGEHTQGLDPFTNASTAAGLALSTLRRCFLPANRLVHSPEGGYLRGRRASAESQRYIRFFELENPGAQVQCASWSVGEAHIEDSGYRVDGLWARQQPLGPLAIEWLGCYYHGCPDCFPDRQQRLAAGRTAEDLHEHTVRRLWELEHVYGCELHVVWACRWKDQLRHDPSLKQRYDAVFVPRPLDPRNDALRGGRTEPFKLHHVCAPDEEILCIDIVSLYPYVMKVNSFPVGNPRVLTREVLLEPPTTPLPWTTPTEFRGLLLVRVLPPRGIRIPLLGYRTQDGRFTFPLCAWCADRKQQRPCDHGPDKRSWVSAYTHVELNKALGLDYVVTDLFEVWHYDEWDNTLFSSYVNTFVGLKVQASGWPEGCVTEEQQQAYLDDFWRTEEIRLDPTKIAPNPGLRLIAKTLANSLWGKLAQRVGHTEVQYTRTPAEFHQLLEDPTLDKLDFVHVSPHMDRCVVRKRPEFAKAPPTNCLPIAIFVTSYARLHLYGYMENVLALEGAELLYCDTDSIYYVNKMGGPCVSEGEALGQMKREHIDRRIIEFVAGGPKNYGIRHVKRNNGLDERAN</sequence>
<dbReference type="SUPFAM" id="SSF56672">
    <property type="entry name" value="DNA/RNA polymerases"/>
    <property type="match status" value="1"/>
</dbReference>
<evidence type="ECO:0000256" key="2">
    <source>
        <dbReference type="ARBA" id="ARBA00012417"/>
    </source>
</evidence>
<feature type="domain" description="DNA-directed DNA polymerase family B mitochondria/virus" evidence="10">
    <location>
        <begin position="968"/>
        <end position="1163"/>
    </location>
</feature>
<evidence type="ECO:0000256" key="1">
    <source>
        <dbReference type="ARBA" id="ARBA00005755"/>
    </source>
</evidence>
<dbReference type="PANTHER" id="PTHR33568:SF3">
    <property type="entry name" value="DNA-DIRECTED DNA POLYMERASE"/>
    <property type="match status" value="1"/>
</dbReference>
<protein>
    <recommendedName>
        <fullName evidence="2">DNA-directed DNA polymerase</fullName>
        <ecNumber evidence="2">2.7.7.7</ecNumber>
    </recommendedName>
</protein>
<keyword evidence="7" id="KW-0238">DNA-binding</keyword>
<reference evidence="12" key="2">
    <citation type="submission" date="2016-06" db="UniProtKB">
        <authorList>
            <consortium name="WormBaseParasite"/>
        </authorList>
    </citation>
    <scope>IDENTIFICATION</scope>
</reference>
<dbReference type="WBParaSite" id="GPLIN_000629000">
    <property type="protein sequence ID" value="GPLIN_000629000"/>
    <property type="gene ID" value="GPLIN_000629000"/>
</dbReference>
<evidence type="ECO:0000313" key="11">
    <source>
        <dbReference type="Proteomes" id="UP000050741"/>
    </source>
</evidence>
<feature type="region of interest" description="Disordered" evidence="9">
    <location>
        <begin position="371"/>
        <end position="436"/>
    </location>
</feature>
<name>A0A183C098_GLOPA</name>